<dbReference type="Proteomes" id="UP000231550">
    <property type="component" value="Unassembled WGS sequence"/>
</dbReference>
<organism evidence="15 16">
    <name type="scientific">Candidatus Portnoybacteria bacterium CG11_big_fil_rev_8_21_14_0_20_44_10</name>
    <dbReference type="NCBI Taxonomy" id="1974818"/>
    <lineage>
        <taxon>Bacteria</taxon>
        <taxon>Candidatus Portnoyibacteriota</taxon>
    </lineage>
</organism>
<dbReference type="InterPro" id="IPR007692">
    <property type="entry name" value="DNA_helicase_DnaB"/>
</dbReference>
<evidence type="ECO:0000256" key="11">
    <source>
        <dbReference type="NCBIfam" id="TIGR00665"/>
    </source>
</evidence>
<evidence type="ECO:0000256" key="2">
    <source>
        <dbReference type="ARBA" id="ARBA00022515"/>
    </source>
</evidence>
<dbReference type="SUPFAM" id="SSF52540">
    <property type="entry name" value="P-loop containing nucleoside triphosphate hydrolases"/>
    <property type="match status" value="1"/>
</dbReference>
<dbReference type="EC" id="5.6.2.3" evidence="11 12"/>
<sequence>MPSEFSHIANSTTSDRLPPQNVEAEQSVLGSLLLDKDAVIKVADLLKTGDFYRGTHNTIYGVVLDLYQKGEPIDLLSASNRLEEIKKLEEVGGTSYLAELINDVPTSANVLTYAKIVHRKKILRDLISASYHIAQLGYNENEDTDNLLDQAQQKIFRISQRSLQQNFLPVKSVLEEAFERLDRLHQGKGAFRGVPTGFIDLDNHLAGLQKSDLIVLAARPSLGKTSLALDIARHVAVHEKIPVGIFSLEMSKHDLVDRFLSAEGGVNLWKLRTGKLSSEGFNNDFLKIQGALGTLSEAPIFIDDSASSTVLQMRTMARRLQAEEKLGLLIVDYLQLIQPTNAVDSEVRQLTEISRSLKSLAREIEVPILAISQFSRAPEARPDQMPRLSDLRGSGSIEQDADVVMFIYREDRIKKDSERQNIADIIIAKHRNGPIGTVELYFDETRASFRNLEKHSFE</sequence>
<comment type="catalytic activity">
    <reaction evidence="10 12">
        <text>ATP + H2O = ADP + phosphate + H(+)</text>
        <dbReference type="Rhea" id="RHEA:13065"/>
        <dbReference type="ChEBI" id="CHEBI:15377"/>
        <dbReference type="ChEBI" id="CHEBI:15378"/>
        <dbReference type="ChEBI" id="CHEBI:30616"/>
        <dbReference type="ChEBI" id="CHEBI:43474"/>
        <dbReference type="ChEBI" id="CHEBI:456216"/>
        <dbReference type="EC" id="5.6.2.3"/>
    </reaction>
</comment>
<dbReference type="SUPFAM" id="SSF48024">
    <property type="entry name" value="N-terminal domain of DnaB helicase"/>
    <property type="match status" value="1"/>
</dbReference>
<evidence type="ECO:0000256" key="3">
    <source>
        <dbReference type="ARBA" id="ARBA00022705"/>
    </source>
</evidence>
<evidence type="ECO:0000256" key="9">
    <source>
        <dbReference type="ARBA" id="ARBA00023235"/>
    </source>
</evidence>
<dbReference type="InterPro" id="IPR036185">
    <property type="entry name" value="DNA_heli_DnaB-like_N_sf"/>
</dbReference>
<dbReference type="Pfam" id="PF00772">
    <property type="entry name" value="DnaB"/>
    <property type="match status" value="1"/>
</dbReference>
<keyword evidence="8 12" id="KW-0238">DNA-binding</keyword>
<evidence type="ECO:0000256" key="7">
    <source>
        <dbReference type="ARBA" id="ARBA00022840"/>
    </source>
</evidence>
<dbReference type="CDD" id="cd00984">
    <property type="entry name" value="DnaB_C"/>
    <property type="match status" value="1"/>
</dbReference>
<dbReference type="GO" id="GO:0003677">
    <property type="term" value="F:DNA binding"/>
    <property type="evidence" value="ECO:0007669"/>
    <property type="project" value="UniProtKB-UniRule"/>
</dbReference>
<evidence type="ECO:0000259" key="14">
    <source>
        <dbReference type="PROSITE" id="PS51199"/>
    </source>
</evidence>
<evidence type="ECO:0000313" key="16">
    <source>
        <dbReference type="Proteomes" id="UP000231550"/>
    </source>
</evidence>
<evidence type="ECO:0000256" key="13">
    <source>
        <dbReference type="SAM" id="MobiDB-lite"/>
    </source>
</evidence>
<evidence type="ECO:0000256" key="8">
    <source>
        <dbReference type="ARBA" id="ARBA00023125"/>
    </source>
</evidence>
<dbReference type="PANTHER" id="PTHR30153">
    <property type="entry name" value="REPLICATIVE DNA HELICASE DNAB"/>
    <property type="match status" value="1"/>
</dbReference>
<dbReference type="GO" id="GO:0005829">
    <property type="term" value="C:cytosol"/>
    <property type="evidence" value="ECO:0007669"/>
    <property type="project" value="TreeGrafter"/>
</dbReference>
<dbReference type="InterPro" id="IPR003593">
    <property type="entry name" value="AAA+_ATPase"/>
</dbReference>
<dbReference type="InterPro" id="IPR027417">
    <property type="entry name" value="P-loop_NTPase"/>
</dbReference>
<dbReference type="InterPro" id="IPR007694">
    <property type="entry name" value="DNA_helicase_DnaB-like_C"/>
</dbReference>
<keyword evidence="5 12" id="KW-0378">Hydrolase</keyword>
<keyword evidence="3 12" id="KW-0235">DNA replication</keyword>
<dbReference type="GO" id="GO:0043139">
    <property type="term" value="F:5'-3' DNA helicase activity"/>
    <property type="evidence" value="ECO:0007669"/>
    <property type="project" value="UniProtKB-EC"/>
</dbReference>
<feature type="region of interest" description="Disordered" evidence="13">
    <location>
        <begin position="1"/>
        <end position="20"/>
    </location>
</feature>
<evidence type="ECO:0000256" key="10">
    <source>
        <dbReference type="ARBA" id="ARBA00048954"/>
    </source>
</evidence>
<comment type="caution">
    <text evidence="15">The sequence shown here is derived from an EMBL/GenBank/DDBJ whole genome shotgun (WGS) entry which is preliminary data.</text>
</comment>
<proteinExistence type="inferred from homology"/>
<dbReference type="Pfam" id="PF03796">
    <property type="entry name" value="DnaB_C"/>
    <property type="match status" value="1"/>
</dbReference>
<evidence type="ECO:0000256" key="12">
    <source>
        <dbReference type="RuleBase" id="RU362085"/>
    </source>
</evidence>
<dbReference type="SMART" id="SM00382">
    <property type="entry name" value="AAA"/>
    <property type="match status" value="1"/>
</dbReference>
<dbReference type="Gene3D" id="1.10.860.10">
    <property type="entry name" value="DNAb Helicase, Chain A"/>
    <property type="match status" value="1"/>
</dbReference>
<keyword evidence="2 12" id="KW-0639">Primosome</keyword>
<feature type="domain" description="SF4 helicase" evidence="14">
    <location>
        <begin position="187"/>
        <end position="456"/>
    </location>
</feature>
<dbReference type="NCBIfam" id="NF004384">
    <property type="entry name" value="PRK05748.1"/>
    <property type="match status" value="1"/>
</dbReference>
<name>A0A2H0KQP9_9BACT</name>
<dbReference type="GO" id="GO:0006269">
    <property type="term" value="P:DNA replication, synthesis of primer"/>
    <property type="evidence" value="ECO:0007669"/>
    <property type="project" value="UniProtKB-UniRule"/>
</dbReference>
<evidence type="ECO:0000256" key="6">
    <source>
        <dbReference type="ARBA" id="ARBA00022806"/>
    </source>
</evidence>
<dbReference type="GO" id="GO:0005524">
    <property type="term" value="F:ATP binding"/>
    <property type="evidence" value="ECO:0007669"/>
    <property type="project" value="UniProtKB-UniRule"/>
</dbReference>
<keyword evidence="7 12" id="KW-0067">ATP-binding</keyword>
<dbReference type="GO" id="GO:0016887">
    <property type="term" value="F:ATP hydrolysis activity"/>
    <property type="evidence" value="ECO:0007669"/>
    <property type="project" value="RHEA"/>
</dbReference>
<keyword evidence="9" id="KW-0413">Isomerase</keyword>
<dbReference type="InterPro" id="IPR016136">
    <property type="entry name" value="DNA_helicase_N/primase_C"/>
</dbReference>
<dbReference type="Gene3D" id="3.40.50.300">
    <property type="entry name" value="P-loop containing nucleotide triphosphate hydrolases"/>
    <property type="match status" value="1"/>
</dbReference>
<dbReference type="AlphaFoldDB" id="A0A2H0KQP9"/>
<dbReference type="NCBIfam" id="TIGR00665">
    <property type="entry name" value="DnaB"/>
    <property type="match status" value="1"/>
</dbReference>
<evidence type="ECO:0000313" key="15">
    <source>
        <dbReference type="EMBL" id="PIQ74488.1"/>
    </source>
</evidence>
<gene>
    <name evidence="15" type="primary">dnaB</name>
    <name evidence="15" type="ORF">COV85_01840</name>
</gene>
<reference evidence="15 16" key="1">
    <citation type="submission" date="2017-09" db="EMBL/GenBank/DDBJ databases">
        <title>Depth-based differentiation of microbial function through sediment-hosted aquifers and enrichment of novel symbionts in the deep terrestrial subsurface.</title>
        <authorList>
            <person name="Probst A.J."/>
            <person name="Ladd B."/>
            <person name="Jarett J.K."/>
            <person name="Geller-Mcgrath D.E."/>
            <person name="Sieber C.M."/>
            <person name="Emerson J.B."/>
            <person name="Anantharaman K."/>
            <person name="Thomas B.C."/>
            <person name="Malmstrom R."/>
            <person name="Stieglmeier M."/>
            <person name="Klingl A."/>
            <person name="Woyke T."/>
            <person name="Ryan C.M."/>
            <person name="Banfield J.F."/>
        </authorList>
    </citation>
    <scope>NUCLEOTIDE SEQUENCE [LARGE SCALE GENOMIC DNA]</scope>
    <source>
        <strain evidence="15">CG11_big_fil_rev_8_21_14_0_20_44_10</strain>
    </source>
</reference>
<dbReference type="FunFam" id="1.10.860.10:FF:000001">
    <property type="entry name" value="Replicative DNA helicase"/>
    <property type="match status" value="1"/>
</dbReference>
<evidence type="ECO:0000256" key="1">
    <source>
        <dbReference type="ARBA" id="ARBA00008428"/>
    </source>
</evidence>
<dbReference type="PROSITE" id="PS51199">
    <property type="entry name" value="SF4_HELICASE"/>
    <property type="match status" value="1"/>
</dbReference>
<comment type="function">
    <text evidence="12">The main replicative DNA helicase, it participates in initiation and elongation during chromosome replication. Travels ahead of the DNA replisome, separating dsDNA into templates for DNA synthesis. A processive ATP-dependent 5'-3' DNA helicase it has DNA-dependent ATPase activity.</text>
</comment>
<evidence type="ECO:0000256" key="5">
    <source>
        <dbReference type="ARBA" id="ARBA00022801"/>
    </source>
</evidence>
<dbReference type="EMBL" id="PCVN01000047">
    <property type="protein sequence ID" value="PIQ74488.1"/>
    <property type="molecule type" value="Genomic_DNA"/>
</dbReference>
<evidence type="ECO:0000256" key="4">
    <source>
        <dbReference type="ARBA" id="ARBA00022741"/>
    </source>
</evidence>
<dbReference type="PANTHER" id="PTHR30153:SF2">
    <property type="entry name" value="REPLICATIVE DNA HELICASE"/>
    <property type="match status" value="1"/>
</dbReference>
<protein>
    <recommendedName>
        <fullName evidence="11 12">Replicative DNA helicase</fullName>
        <ecNumber evidence="11 12">5.6.2.3</ecNumber>
    </recommendedName>
</protein>
<keyword evidence="6 12" id="KW-0347">Helicase</keyword>
<keyword evidence="4 12" id="KW-0547">Nucleotide-binding</keyword>
<dbReference type="InterPro" id="IPR007693">
    <property type="entry name" value="DNA_helicase_DnaB-like_N"/>
</dbReference>
<accession>A0A2H0KQP9</accession>
<comment type="similarity">
    <text evidence="1 12">Belongs to the helicase family. DnaB subfamily.</text>
</comment>
<dbReference type="GO" id="GO:1990077">
    <property type="term" value="C:primosome complex"/>
    <property type="evidence" value="ECO:0007669"/>
    <property type="project" value="UniProtKB-UniRule"/>
</dbReference>